<organism evidence="2 3">
    <name type="scientific">Streptomyces mordarskii</name>
    <dbReference type="NCBI Taxonomy" id="1226758"/>
    <lineage>
        <taxon>Bacteria</taxon>
        <taxon>Bacillati</taxon>
        <taxon>Actinomycetota</taxon>
        <taxon>Actinomycetes</taxon>
        <taxon>Kitasatosporales</taxon>
        <taxon>Streptomycetaceae</taxon>
        <taxon>Streptomyces</taxon>
    </lineage>
</organism>
<reference evidence="2 3" key="1">
    <citation type="journal article" date="2019" name="Int. J. Syst. Evol. Microbiol.">
        <title>The Global Catalogue of Microorganisms (GCM) 10K type strain sequencing project: providing services to taxonomists for standard genome sequencing and annotation.</title>
        <authorList>
            <consortium name="The Broad Institute Genomics Platform"/>
            <consortium name="The Broad Institute Genome Sequencing Center for Infectious Disease"/>
            <person name="Wu L."/>
            <person name="Ma J."/>
        </authorList>
    </citation>
    <scope>NUCLEOTIDE SEQUENCE [LARGE SCALE GENOMIC DNA]</scope>
    <source>
        <strain evidence="2 3">JCM 5052</strain>
    </source>
</reference>
<dbReference type="Proteomes" id="UP001501576">
    <property type="component" value="Unassembled WGS sequence"/>
</dbReference>
<protein>
    <recommendedName>
        <fullName evidence="4">DUF222 domain-containing protein</fullName>
    </recommendedName>
</protein>
<dbReference type="EMBL" id="BAAABZ010000002">
    <property type="protein sequence ID" value="GAA0505959.1"/>
    <property type="molecule type" value="Genomic_DNA"/>
</dbReference>
<name>A0ABN1BUM3_9ACTN</name>
<evidence type="ECO:0008006" key="4">
    <source>
        <dbReference type="Google" id="ProtNLM"/>
    </source>
</evidence>
<evidence type="ECO:0000313" key="3">
    <source>
        <dbReference type="Proteomes" id="UP001501576"/>
    </source>
</evidence>
<accession>A0ABN1BUM3</accession>
<comment type="caution">
    <text evidence="2">The sequence shown here is derived from an EMBL/GenBank/DDBJ whole genome shotgun (WGS) entry which is preliminary data.</text>
</comment>
<evidence type="ECO:0000313" key="2">
    <source>
        <dbReference type="EMBL" id="GAA0505959.1"/>
    </source>
</evidence>
<gene>
    <name evidence="2" type="ORF">GCM10010390_06090</name>
</gene>
<keyword evidence="3" id="KW-1185">Reference proteome</keyword>
<feature type="compositionally biased region" description="Basic and acidic residues" evidence="1">
    <location>
        <begin position="46"/>
        <end position="57"/>
    </location>
</feature>
<sequence>MTDPLLAGQNGKAAFDAVGPLLLIGWAEVGPGLLQAISGAGSGRSSESEKGDVPERSVEHAAVMVEQKSVDIDQPHVLASMEDDRRSQLGADRDELLERALAEDALHWETYQRPISAETLRKRLHVGAARSRTLVSTVRSARAGGVAMEASSGEGDP</sequence>
<feature type="region of interest" description="Disordered" evidence="1">
    <location>
        <begin position="38"/>
        <end position="57"/>
    </location>
</feature>
<proteinExistence type="predicted"/>
<evidence type="ECO:0000256" key="1">
    <source>
        <dbReference type="SAM" id="MobiDB-lite"/>
    </source>
</evidence>